<dbReference type="InterPro" id="IPR050561">
    <property type="entry name" value="PTP"/>
</dbReference>
<dbReference type="GO" id="GO:0033554">
    <property type="term" value="P:cellular response to stress"/>
    <property type="evidence" value="ECO:0007669"/>
    <property type="project" value="UniProtKB-ARBA"/>
</dbReference>
<dbReference type="GO" id="GO:0005815">
    <property type="term" value="C:microtubule organizing center"/>
    <property type="evidence" value="ECO:0007669"/>
    <property type="project" value="UniProtKB-ARBA"/>
</dbReference>
<dbReference type="InterPro" id="IPR044506">
    <property type="entry name" value="CDC14_C"/>
</dbReference>
<dbReference type="SMART" id="SM00195">
    <property type="entry name" value="DSPc"/>
    <property type="match status" value="1"/>
</dbReference>
<dbReference type="InterPro" id="IPR029260">
    <property type="entry name" value="DSPn"/>
</dbReference>
<evidence type="ECO:0000256" key="7">
    <source>
        <dbReference type="ARBA" id="ARBA00022618"/>
    </source>
</evidence>
<sequence length="429" mass="49147">MIVHQKTPEDAYQSLLGITPPLIPYRDAGYGPATYHITVLDCLRGLNRAMQLGLFDLQTFDLEEYEFYEKVENGDYNWITNKFVALAAPKDDLQEQGITISRYSQQGKPLFSAYRMTPLIHWMLQNNVRTIIRLNNKTYDRTKFLKAGIEHIELYFPDGSTPPDTILKKFLEICETRPGILALKIGPIAVHCKAGLGRTGSLIAAYLMKHYRLTACEIISFMRIVRPGSVVGPQQNYLQAIQSKLWKMTPAVKLTPYISCWVHPEPLTRFGQVVVKAAQPLVQERIASGSKKRYESYAPGDMRAYRTANEVEEFEKQILKERSLVSTKQIEELSIPVQPRKHLLSEEEKKHVPHSFLQQNHIPTPEISNNRYHLRSKSANQAFTTPNRPRQFVGFEADLIVQENQEIFGFVDQSGEIEAGHYKQKRLAQ</sequence>
<dbReference type="PROSITE" id="PS50054">
    <property type="entry name" value="TYR_PHOSPHATASE_DUAL"/>
    <property type="match status" value="1"/>
</dbReference>
<evidence type="ECO:0000256" key="3">
    <source>
        <dbReference type="ARBA" id="ARBA00007315"/>
    </source>
</evidence>
<evidence type="ECO:0000256" key="2">
    <source>
        <dbReference type="ARBA" id="ARBA00004496"/>
    </source>
</evidence>
<accession>A0AAD5UI43</accession>
<evidence type="ECO:0000256" key="5">
    <source>
        <dbReference type="ARBA" id="ARBA00022490"/>
    </source>
</evidence>
<evidence type="ECO:0000313" key="16">
    <source>
        <dbReference type="EMBL" id="KAJ3258719.1"/>
    </source>
</evidence>
<dbReference type="Pfam" id="PF14671">
    <property type="entry name" value="DSPn"/>
    <property type="match status" value="1"/>
</dbReference>
<feature type="domain" description="Tyrosine specific protein phosphatases" evidence="15">
    <location>
        <begin position="168"/>
        <end position="237"/>
    </location>
</feature>
<dbReference type="CDD" id="cd14499">
    <property type="entry name" value="CDC14_C"/>
    <property type="match status" value="1"/>
</dbReference>
<evidence type="ECO:0000256" key="4">
    <source>
        <dbReference type="ARBA" id="ARBA00013064"/>
    </source>
</evidence>
<comment type="caution">
    <text evidence="16">The sequence shown here is derived from an EMBL/GenBank/DDBJ whole genome shotgun (WGS) entry which is preliminary data.</text>
</comment>
<keyword evidence="5" id="KW-0963">Cytoplasm</keyword>
<dbReference type="PROSITE" id="PS00383">
    <property type="entry name" value="TYR_PHOSPHATASE_1"/>
    <property type="match status" value="1"/>
</dbReference>
<dbReference type="GO" id="GO:0051301">
    <property type="term" value="P:cell division"/>
    <property type="evidence" value="ECO:0007669"/>
    <property type="project" value="UniProtKB-KW"/>
</dbReference>
<dbReference type="AlphaFoldDB" id="A0AAD5UI43"/>
<dbReference type="PRINTS" id="PR00700">
    <property type="entry name" value="PRTYPHPHTASE"/>
</dbReference>
<evidence type="ECO:0000259" key="15">
    <source>
        <dbReference type="PROSITE" id="PS50056"/>
    </source>
</evidence>
<evidence type="ECO:0000259" key="14">
    <source>
        <dbReference type="PROSITE" id="PS50054"/>
    </source>
</evidence>
<keyword evidence="8" id="KW-0498">Mitosis</keyword>
<keyword evidence="12" id="KW-0469">Meiosis</keyword>
<dbReference type="GO" id="GO:0007096">
    <property type="term" value="P:regulation of exit from mitosis"/>
    <property type="evidence" value="ECO:0007669"/>
    <property type="project" value="UniProtKB-ARBA"/>
</dbReference>
<dbReference type="GO" id="GO:0000278">
    <property type="term" value="P:mitotic cell cycle"/>
    <property type="evidence" value="ECO:0007669"/>
    <property type="project" value="UniProtKB-ARBA"/>
</dbReference>
<dbReference type="Proteomes" id="UP001210925">
    <property type="component" value="Unassembled WGS sequence"/>
</dbReference>
<evidence type="ECO:0000256" key="1">
    <source>
        <dbReference type="ARBA" id="ARBA00004123"/>
    </source>
</evidence>
<dbReference type="GO" id="GO:0032954">
    <property type="term" value="P:regulation of cytokinetic process"/>
    <property type="evidence" value="ECO:0007669"/>
    <property type="project" value="UniProtKB-ARBA"/>
</dbReference>
<keyword evidence="17" id="KW-1185">Reference proteome</keyword>
<protein>
    <recommendedName>
        <fullName evidence="4">protein-tyrosine-phosphatase</fullName>
        <ecNumber evidence="4">3.1.3.48</ecNumber>
    </recommendedName>
</protein>
<dbReference type="Pfam" id="PF22785">
    <property type="entry name" value="Tc-R-P"/>
    <property type="match status" value="1"/>
</dbReference>
<feature type="domain" description="Tyrosine-protein phosphatase" evidence="14">
    <location>
        <begin position="99"/>
        <end position="250"/>
    </location>
</feature>
<evidence type="ECO:0000256" key="9">
    <source>
        <dbReference type="ARBA" id="ARBA00022801"/>
    </source>
</evidence>
<dbReference type="SUPFAM" id="SSF52799">
    <property type="entry name" value="(Phosphotyrosine protein) phosphatases II"/>
    <property type="match status" value="1"/>
</dbReference>
<keyword evidence="9" id="KW-0378">Hydrolase</keyword>
<name>A0AAD5UI43_9FUNG</name>
<dbReference type="GO" id="GO:0005737">
    <property type="term" value="C:cytoplasm"/>
    <property type="evidence" value="ECO:0007669"/>
    <property type="project" value="UniProtKB-SubCell"/>
</dbReference>
<keyword evidence="7" id="KW-0132">Cell division</keyword>
<keyword evidence="6" id="KW-0597">Phosphoprotein</keyword>
<dbReference type="InterPro" id="IPR003595">
    <property type="entry name" value="Tyr_Pase_cat"/>
</dbReference>
<reference evidence="16" key="1">
    <citation type="submission" date="2020-05" db="EMBL/GenBank/DDBJ databases">
        <title>Phylogenomic resolution of chytrid fungi.</title>
        <authorList>
            <person name="Stajich J.E."/>
            <person name="Amses K."/>
            <person name="Simmons R."/>
            <person name="Seto K."/>
            <person name="Myers J."/>
            <person name="Bonds A."/>
            <person name="Quandt C.A."/>
            <person name="Barry K."/>
            <person name="Liu P."/>
            <person name="Grigoriev I."/>
            <person name="Longcore J.E."/>
            <person name="James T.Y."/>
        </authorList>
    </citation>
    <scope>NUCLEOTIDE SEQUENCE</scope>
    <source>
        <strain evidence="16">PLAUS21</strain>
    </source>
</reference>
<proteinExistence type="inferred from homology"/>
<dbReference type="SMART" id="SM00404">
    <property type="entry name" value="PTPc_motif"/>
    <property type="match status" value="1"/>
</dbReference>
<dbReference type="InterPro" id="IPR016130">
    <property type="entry name" value="Tyr_Pase_AS"/>
</dbReference>
<dbReference type="InterPro" id="IPR029021">
    <property type="entry name" value="Prot-tyrosine_phosphatase-like"/>
</dbReference>
<dbReference type="PANTHER" id="PTHR23339">
    <property type="entry name" value="TYROSINE SPECIFIC PROTEIN PHOSPHATASE AND DUAL SPECIFICITY PROTEIN PHOSPHATASE"/>
    <property type="match status" value="1"/>
</dbReference>
<comment type="similarity">
    <text evidence="3">Belongs to the protein-tyrosine phosphatase family. Non-receptor class CDC14 subfamily.</text>
</comment>
<dbReference type="EMBL" id="JADGKB010000024">
    <property type="protein sequence ID" value="KAJ3258719.1"/>
    <property type="molecule type" value="Genomic_DNA"/>
</dbReference>
<evidence type="ECO:0000256" key="13">
    <source>
        <dbReference type="ARBA" id="ARBA00023306"/>
    </source>
</evidence>
<dbReference type="Gene3D" id="3.90.190.10">
    <property type="entry name" value="Protein tyrosine phosphatase superfamily"/>
    <property type="match status" value="2"/>
</dbReference>
<dbReference type="GO" id="GO:0004725">
    <property type="term" value="F:protein tyrosine phosphatase activity"/>
    <property type="evidence" value="ECO:0007669"/>
    <property type="project" value="UniProtKB-EC"/>
</dbReference>
<dbReference type="InterPro" id="IPR020422">
    <property type="entry name" value="TYR_PHOSPHATASE_DUAL_dom"/>
</dbReference>
<dbReference type="GO" id="GO:0051321">
    <property type="term" value="P:meiotic cell cycle"/>
    <property type="evidence" value="ECO:0007669"/>
    <property type="project" value="UniProtKB-KW"/>
</dbReference>
<evidence type="ECO:0000256" key="12">
    <source>
        <dbReference type="ARBA" id="ARBA00023254"/>
    </source>
</evidence>
<evidence type="ECO:0000313" key="17">
    <source>
        <dbReference type="Proteomes" id="UP001210925"/>
    </source>
</evidence>
<dbReference type="FunFam" id="3.90.190.10:FF:000038">
    <property type="entry name" value="Tyrosine-protein phosphatase CDC14"/>
    <property type="match status" value="1"/>
</dbReference>
<comment type="subcellular location">
    <subcellularLocation>
        <location evidence="2">Cytoplasm</location>
    </subcellularLocation>
    <subcellularLocation>
        <location evidence="1">Nucleus</location>
    </subcellularLocation>
</comment>
<gene>
    <name evidence="16" type="primary">CDC14A</name>
    <name evidence="16" type="ORF">HK103_003313</name>
</gene>
<keyword evidence="11" id="KW-0539">Nucleus</keyword>
<keyword evidence="10" id="KW-0904">Protein phosphatase</keyword>
<evidence type="ECO:0000256" key="6">
    <source>
        <dbReference type="ARBA" id="ARBA00022553"/>
    </source>
</evidence>
<evidence type="ECO:0000256" key="11">
    <source>
        <dbReference type="ARBA" id="ARBA00023242"/>
    </source>
</evidence>
<evidence type="ECO:0000256" key="10">
    <source>
        <dbReference type="ARBA" id="ARBA00022912"/>
    </source>
</evidence>
<evidence type="ECO:0000256" key="8">
    <source>
        <dbReference type="ARBA" id="ARBA00022776"/>
    </source>
</evidence>
<dbReference type="InterPro" id="IPR000387">
    <property type="entry name" value="Tyr_Pase_dom"/>
</dbReference>
<keyword evidence="13" id="KW-0131">Cell cycle</keyword>
<organism evidence="16 17">
    <name type="scientific">Boothiomyces macroporosus</name>
    <dbReference type="NCBI Taxonomy" id="261099"/>
    <lineage>
        <taxon>Eukaryota</taxon>
        <taxon>Fungi</taxon>
        <taxon>Fungi incertae sedis</taxon>
        <taxon>Chytridiomycota</taxon>
        <taxon>Chytridiomycota incertae sedis</taxon>
        <taxon>Chytridiomycetes</taxon>
        <taxon>Rhizophydiales</taxon>
        <taxon>Terramycetaceae</taxon>
        <taxon>Boothiomyces</taxon>
    </lineage>
</organism>
<dbReference type="EC" id="3.1.3.48" evidence="4"/>
<dbReference type="InterPro" id="IPR000242">
    <property type="entry name" value="PTP_cat"/>
</dbReference>
<dbReference type="PROSITE" id="PS50056">
    <property type="entry name" value="TYR_PHOSPHATASE_2"/>
    <property type="match status" value="1"/>
</dbReference>
<dbReference type="GO" id="GO:0031981">
    <property type="term" value="C:nuclear lumen"/>
    <property type="evidence" value="ECO:0007669"/>
    <property type="project" value="UniProtKB-ARBA"/>
</dbReference>